<proteinExistence type="predicted"/>
<accession>A0AAV5PM26</accession>
<sequence length="61" mass="6664">MPAKVMKWLAEEYKAKKMGFIAGSLGPKSFVQGKADLVKFLQDSSVPLAYISPTLVYGNGR</sequence>
<comment type="caution">
    <text evidence="1">The sequence shown here is derived from an EMBL/GenBank/DDBJ whole genome shotgun (WGS) entry which is preliminary data.</text>
</comment>
<name>A0AAV5PM26_LACDE</name>
<dbReference type="AlphaFoldDB" id="A0AAV5PM26"/>
<evidence type="ECO:0000313" key="1">
    <source>
        <dbReference type="EMBL" id="GMB86790.1"/>
    </source>
</evidence>
<dbReference type="RefSeq" id="WP_014564937.1">
    <property type="nucleotide sequence ID" value="NZ_BSWJ01000011.1"/>
</dbReference>
<gene>
    <name evidence="1" type="ORF">ME0900_11630</name>
</gene>
<dbReference type="EMBL" id="BSWK01000015">
    <property type="protein sequence ID" value="GMB86790.1"/>
    <property type="molecule type" value="Genomic_DNA"/>
</dbReference>
<reference evidence="1" key="1">
    <citation type="submission" date="2023-04" db="EMBL/GenBank/DDBJ databases">
        <title>Draft genome sequences of Lactobacillus delbrueckii subsp. bulgaricus ME-900 and ME-901 with improved acid tolerance.</title>
        <authorList>
            <person name="Ishida T."/>
            <person name="Yamamoto E."/>
            <person name="Koizumi A."/>
            <person name="Fujiwara S."/>
            <person name="Makino S."/>
            <person name="Kano H."/>
            <person name="Kimura K."/>
        </authorList>
    </citation>
    <scope>NUCLEOTIDE SEQUENCE</scope>
    <source>
        <strain evidence="1">ME-900</strain>
    </source>
</reference>
<organism evidence="1 2">
    <name type="scientific">Lactobacillus delbrueckii subsp. bulgaricus</name>
    <dbReference type="NCBI Taxonomy" id="1585"/>
    <lineage>
        <taxon>Bacteria</taxon>
        <taxon>Bacillati</taxon>
        <taxon>Bacillota</taxon>
        <taxon>Bacilli</taxon>
        <taxon>Lactobacillales</taxon>
        <taxon>Lactobacillaceae</taxon>
        <taxon>Lactobacillus</taxon>
    </lineage>
</organism>
<dbReference type="Proteomes" id="UP001165243">
    <property type="component" value="Unassembled WGS sequence"/>
</dbReference>
<protein>
    <submittedName>
        <fullName evidence="1">Uncharacterized protein</fullName>
    </submittedName>
</protein>
<evidence type="ECO:0000313" key="2">
    <source>
        <dbReference type="Proteomes" id="UP001165243"/>
    </source>
</evidence>